<dbReference type="NCBIfam" id="TIGR02595">
    <property type="entry name" value="PEP_CTERM"/>
    <property type="match status" value="1"/>
</dbReference>
<feature type="chain" id="PRO_5001575943" description="Ice-binding protein C-terminal domain-containing protein" evidence="1">
    <location>
        <begin position="29"/>
        <end position="206"/>
    </location>
</feature>
<comment type="caution">
    <text evidence="3">The sequence shown here is derived from an EMBL/GenBank/DDBJ whole genome shotgun (WGS) entry which is preliminary data.</text>
</comment>
<protein>
    <recommendedName>
        <fullName evidence="2">Ice-binding protein C-terminal domain-containing protein</fullName>
    </recommendedName>
</protein>
<feature type="signal peptide" evidence="1">
    <location>
        <begin position="1"/>
        <end position="28"/>
    </location>
</feature>
<dbReference type="Gene3D" id="2.60.120.380">
    <property type="match status" value="1"/>
</dbReference>
<keyword evidence="4" id="KW-1185">Reference proteome</keyword>
<evidence type="ECO:0000256" key="1">
    <source>
        <dbReference type="SAM" id="SignalP"/>
    </source>
</evidence>
<organism evidence="3 4">
    <name type="scientific">Sphaerotilus natans subsp. natans DSM 6575</name>
    <dbReference type="NCBI Taxonomy" id="1286631"/>
    <lineage>
        <taxon>Bacteria</taxon>
        <taxon>Pseudomonadati</taxon>
        <taxon>Pseudomonadota</taxon>
        <taxon>Betaproteobacteria</taxon>
        <taxon>Burkholderiales</taxon>
        <taxon>Sphaerotilaceae</taxon>
        <taxon>Sphaerotilus</taxon>
    </lineage>
</organism>
<dbReference type="AlphaFoldDB" id="A0A059KNM8"/>
<dbReference type="InterPro" id="IPR013424">
    <property type="entry name" value="Ice-binding_C"/>
</dbReference>
<sequence length="206" mass="21447">MSATSKPQRWRTALVGAALACAGAAAQAAYTEQEALGGDPNDAISIPQDLGTLSNGGLLQVDGSRLTTTDGGSSSDFYSFTLAEQMWVTFTLTPDRASAMPVLGLFQGSSVATGTLASATDDDAGDGVSRLTFNMNLSAGTYYTAVMGYRAHWWDFDGGGDAGWDYRLKLSGWTPAAPVPEASTLAMMMAGLGLLGLASRRRRNAA</sequence>
<evidence type="ECO:0000259" key="2">
    <source>
        <dbReference type="Pfam" id="PF07589"/>
    </source>
</evidence>
<accession>A0A059KNM8</accession>
<proteinExistence type="predicted"/>
<reference evidence="3 4" key="1">
    <citation type="journal article" date="2014" name="FEMS Microbiol. Ecol.">
        <title>Sphaerotilus natans encrusted with nanoball-shaped Fe(III) oxide minerals formed by nitrate-reducing mixotrophic Fe(II) oxidation.</title>
        <authorList>
            <person name="Park S."/>
            <person name="Kim D.H."/>
            <person name="Lee J.H."/>
            <person name="Hur H.G."/>
        </authorList>
    </citation>
    <scope>NUCLEOTIDE SEQUENCE [LARGE SCALE GENOMIC DNA]</scope>
    <source>
        <strain evidence="3 4">DSM 6575</strain>
    </source>
</reference>
<evidence type="ECO:0000313" key="4">
    <source>
        <dbReference type="Proteomes" id="UP000026714"/>
    </source>
</evidence>
<gene>
    <name evidence="3" type="ORF">X805_14240</name>
</gene>
<feature type="domain" description="Ice-binding protein C-terminal" evidence="2">
    <location>
        <begin position="178"/>
        <end position="202"/>
    </location>
</feature>
<dbReference type="SUPFAM" id="SSF89260">
    <property type="entry name" value="Collagen-binding domain"/>
    <property type="match status" value="1"/>
</dbReference>
<evidence type="ECO:0000313" key="3">
    <source>
        <dbReference type="EMBL" id="KDB53062.1"/>
    </source>
</evidence>
<name>A0A059KNM8_9BURK</name>
<dbReference type="EMBL" id="AZRA01000032">
    <property type="protein sequence ID" value="KDB53062.1"/>
    <property type="molecule type" value="Genomic_DNA"/>
</dbReference>
<dbReference type="Pfam" id="PF07589">
    <property type="entry name" value="PEP-CTERM"/>
    <property type="match status" value="1"/>
</dbReference>
<dbReference type="Proteomes" id="UP000026714">
    <property type="component" value="Unassembled WGS sequence"/>
</dbReference>
<keyword evidence="1" id="KW-0732">Signal</keyword>
<dbReference type="RefSeq" id="WP_037479892.1">
    <property type="nucleotide sequence ID" value="NZ_AZRA01000032.1"/>
</dbReference>